<proteinExistence type="inferred from homology"/>
<dbReference type="Proteomes" id="UP000057158">
    <property type="component" value="Chromosome"/>
</dbReference>
<dbReference type="GO" id="GO:0004180">
    <property type="term" value="F:carboxypeptidase activity"/>
    <property type="evidence" value="ECO:0007669"/>
    <property type="project" value="UniProtKB-KW"/>
</dbReference>
<keyword evidence="16" id="KW-0961">Cell wall biogenesis/degradation</keyword>
<comment type="catalytic activity">
    <reaction evidence="18">
        <text>[GlcNAc-(1-&gt;4)-Mur2Ac(oyl-L-Ala-gamma-D-Glu-L-Lys-D-Ala-D-Ala)](n)-di-trans,octa-cis-undecaprenyl diphosphate + beta-D-GlcNAc-(1-&gt;4)-Mur2Ac(oyl-L-Ala-gamma-D-Glu-L-Lys-D-Ala-D-Ala)-di-trans,octa-cis-undecaprenyl diphosphate = [GlcNAc-(1-&gt;4)-Mur2Ac(oyl-L-Ala-gamma-D-Glu-L-Lys-D-Ala-D-Ala)](n+1)-di-trans,octa-cis-undecaprenyl diphosphate + di-trans,octa-cis-undecaprenyl diphosphate + H(+)</text>
        <dbReference type="Rhea" id="RHEA:23708"/>
        <dbReference type="Rhea" id="RHEA-COMP:9602"/>
        <dbReference type="Rhea" id="RHEA-COMP:9603"/>
        <dbReference type="ChEBI" id="CHEBI:15378"/>
        <dbReference type="ChEBI" id="CHEBI:58405"/>
        <dbReference type="ChEBI" id="CHEBI:60033"/>
        <dbReference type="ChEBI" id="CHEBI:78435"/>
        <dbReference type="EC" id="2.4.99.28"/>
    </reaction>
</comment>
<keyword evidence="15" id="KW-0511">Multifunctional enzyme</keyword>
<evidence type="ECO:0000313" key="23">
    <source>
        <dbReference type="Proteomes" id="UP000057158"/>
    </source>
</evidence>
<evidence type="ECO:0000256" key="10">
    <source>
        <dbReference type="ARBA" id="ARBA00022801"/>
    </source>
</evidence>
<evidence type="ECO:0000256" key="15">
    <source>
        <dbReference type="ARBA" id="ARBA00023268"/>
    </source>
</evidence>
<dbReference type="InterPro" id="IPR012338">
    <property type="entry name" value="Beta-lactam/transpept-like"/>
</dbReference>
<evidence type="ECO:0000256" key="5">
    <source>
        <dbReference type="ARBA" id="ARBA00022645"/>
    </source>
</evidence>
<evidence type="ECO:0000259" key="20">
    <source>
        <dbReference type="Pfam" id="PF00905"/>
    </source>
</evidence>
<dbReference type="GO" id="GO:0016020">
    <property type="term" value="C:membrane"/>
    <property type="evidence" value="ECO:0007669"/>
    <property type="project" value="UniProtKB-SubCell"/>
</dbReference>
<dbReference type="Pfam" id="PF00905">
    <property type="entry name" value="Transpeptidase"/>
    <property type="match status" value="1"/>
</dbReference>
<evidence type="ECO:0000256" key="4">
    <source>
        <dbReference type="ARBA" id="ARBA00007739"/>
    </source>
</evidence>
<evidence type="ECO:0000256" key="7">
    <source>
        <dbReference type="ARBA" id="ARBA00022676"/>
    </source>
</evidence>
<dbReference type="NCBIfam" id="TIGR02074">
    <property type="entry name" value="PBP_1a_fam"/>
    <property type="match status" value="1"/>
</dbReference>
<dbReference type="GO" id="GO:0008658">
    <property type="term" value="F:penicillin binding"/>
    <property type="evidence" value="ECO:0007669"/>
    <property type="project" value="InterPro"/>
</dbReference>
<dbReference type="GO" id="GO:0008955">
    <property type="term" value="F:peptidoglycan glycosyltransferase activity"/>
    <property type="evidence" value="ECO:0007669"/>
    <property type="project" value="UniProtKB-EC"/>
</dbReference>
<dbReference type="RefSeq" id="WP_053552214.1">
    <property type="nucleotide sequence ID" value="NZ_CP010802.1"/>
</dbReference>
<evidence type="ECO:0000256" key="2">
    <source>
        <dbReference type="ARBA" id="ARBA00004752"/>
    </source>
</evidence>
<sequence>MTIPKPLRILLLSGGALALVGILTGAGAYLYVSRTLPRVDTLADYRPPIITRVYSEDGAIIAEFYKERRIVVPVATMPRQLIEAFVAAEDSNFFQHQGIDLPSILRAALKNLKAGGIVQGGSTITQQVAKSLLLSPEKKFERKFKEAILARRMEKKLSKDDILYLYLNQIYLGHGAYGVQAAAENYFDKNIEDLTLGELSLLAGLPQAPSRYSPYRHLDRAKERQKYVLGRMVEEGYITNDQATAAMAETLVIHPRVNTHITEAAYFTEQVRRYLEETFGEDRLYTAGLEIQTTMNLSMQQEAQKAVRENLRAHDKRQGFRGPLRVLHGEEAETFLAEQTSAFSETPPEAGAYFDALLTGATKEGLSLQLGSFRGQIPAELSRWAGSLRVISATATPTSVSQLPIGSVLQVRVQEVRPDGSLLLALDQEPLAQGALIALDPRNGEVKAMIGGYDFTRSQFNRVIQAHRLPGSAFKPLIYAAALDKGYTPGTVLLDTPLIFKEKSGAGEETEWKPKNYGDKFYGATSLRTALTHSHNVITIRVLEDIGVGYAANYAHKLGIVSPMDKDLTLALGSSALTPLELATAYSVFANGGVRLAPTYITRILDRDGQVLESTDPADFPDGIGPGQKLIRQSPERVISPETAYLISNLMESVVQNGTGWRAKALHRPVAAKTGTTNDLKDAWFAGYVPQLAAVSWVGYDQERPLGEDETGSKAAAPAWVDFMTAAVANFEPLEFPVPDSIEFRAIDPQTGLLAPEDNADSIIEVFAPGTAPTHYALDDKKPRARDFFKLDMEDR</sequence>
<evidence type="ECO:0000256" key="11">
    <source>
        <dbReference type="ARBA" id="ARBA00022960"/>
    </source>
</evidence>
<dbReference type="GO" id="GO:0008360">
    <property type="term" value="P:regulation of cell shape"/>
    <property type="evidence" value="ECO:0007669"/>
    <property type="project" value="UniProtKB-KW"/>
</dbReference>
<keyword evidence="10" id="KW-0378">Hydrolase</keyword>
<dbReference type="PANTHER" id="PTHR32282:SF27">
    <property type="entry name" value="PENICILLIN-BINDING PROTEIN 1A"/>
    <property type="match status" value="1"/>
</dbReference>
<dbReference type="Pfam" id="PF00912">
    <property type="entry name" value="Transgly"/>
    <property type="match status" value="1"/>
</dbReference>
<keyword evidence="23" id="KW-1185">Reference proteome</keyword>
<keyword evidence="8" id="KW-0808">Transferase</keyword>
<keyword evidence="11" id="KW-0133">Cell shape</keyword>
<dbReference type="STRING" id="1603606.DSOUD_3573"/>
<dbReference type="UniPathway" id="UPA00219"/>
<keyword evidence="9" id="KW-0812">Transmembrane</keyword>
<evidence type="ECO:0000256" key="9">
    <source>
        <dbReference type="ARBA" id="ARBA00022692"/>
    </source>
</evidence>
<evidence type="ECO:0000256" key="19">
    <source>
        <dbReference type="ARBA" id="ARBA00060592"/>
    </source>
</evidence>
<dbReference type="PATRIC" id="fig|1603606.3.peg.3848"/>
<dbReference type="PANTHER" id="PTHR32282">
    <property type="entry name" value="BINDING PROTEIN TRANSPEPTIDASE, PUTATIVE-RELATED"/>
    <property type="match status" value="1"/>
</dbReference>
<dbReference type="SUPFAM" id="SSF56601">
    <property type="entry name" value="beta-lactamase/transpeptidase-like"/>
    <property type="match status" value="1"/>
</dbReference>
<comment type="similarity">
    <text evidence="3">In the C-terminal section; belongs to the transpeptidase family.</text>
</comment>
<evidence type="ECO:0000256" key="8">
    <source>
        <dbReference type="ARBA" id="ARBA00022679"/>
    </source>
</evidence>
<dbReference type="Gene3D" id="3.40.710.10">
    <property type="entry name" value="DD-peptidase/beta-lactamase superfamily"/>
    <property type="match status" value="2"/>
</dbReference>
<dbReference type="InterPro" id="IPR001264">
    <property type="entry name" value="Glyco_trans_51"/>
</dbReference>
<evidence type="ECO:0000256" key="1">
    <source>
        <dbReference type="ARBA" id="ARBA00004370"/>
    </source>
</evidence>
<dbReference type="InterPro" id="IPR036950">
    <property type="entry name" value="PBP_transglycosylase"/>
</dbReference>
<feature type="domain" description="Glycosyl transferase family 51" evidence="21">
    <location>
        <begin position="58"/>
        <end position="232"/>
    </location>
</feature>
<evidence type="ECO:0000256" key="3">
    <source>
        <dbReference type="ARBA" id="ARBA00007090"/>
    </source>
</evidence>
<evidence type="ECO:0000259" key="21">
    <source>
        <dbReference type="Pfam" id="PF00912"/>
    </source>
</evidence>
<comment type="pathway">
    <text evidence="2">Cell wall biogenesis; peptidoglycan biosynthesis.</text>
</comment>
<evidence type="ECO:0000256" key="18">
    <source>
        <dbReference type="ARBA" id="ARBA00049902"/>
    </source>
</evidence>
<dbReference type="GO" id="GO:0071555">
    <property type="term" value="P:cell wall organization"/>
    <property type="evidence" value="ECO:0007669"/>
    <property type="project" value="UniProtKB-KW"/>
</dbReference>
<keyword evidence="6" id="KW-0645">Protease</keyword>
<dbReference type="SUPFAM" id="SSF53955">
    <property type="entry name" value="Lysozyme-like"/>
    <property type="match status" value="1"/>
</dbReference>
<dbReference type="GO" id="GO:0030288">
    <property type="term" value="C:outer membrane-bounded periplasmic space"/>
    <property type="evidence" value="ECO:0007669"/>
    <property type="project" value="TreeGrafter"/>
</dbReference>
<keyword evidence="5 22" id="KW-0121">Carboxypeptidase</keyword>
<dbReference type="InterPro" id="IPR001460">
    <property type="entry name" value="PCN-bd_Tpept"/>
</dbReference>
<dbReference type="KEGG" id="des:DSOUD_3573"/>
<evidence type="ECO:0000256" key="12">
    <source>
        <dbReference type="ARBA" id="ARBA00022984"/>
    </source>
</evidence>
<keyword evidence="13" id="KW-1133">Transmembrane helix</keyword>
<comment type="pathway">
    <text evidence="19">Glycan biosynthesis.</text>
</comment>
<name>A0A0M4DL00_9BACT</name>
<keyword evidence="12" id="KW-0573">Peptidoglycan synthesis</keyword>
<gene>
    <name evidence="22" type="primary">mrcA</name>
    <name evidence="22" type="ORF">DSOUD_3573</name>
</gene>
<dbReference type="EC" id="2.4.99.28" evidence="17"/>
<comment type="similarity">
    <text evidence="4">In the N-terminal section; belongs to the glycosyltransferase 51 family.</text>
</comment>
<dbReference type="FunFam" id="1.10.3810.10:FF:000003">
    <property type="entry name" value="Penicillin-binding protein 1a"/>
    <property type="match status" value="1"/>
</dbReference>
<evidence type="ECO:0000256" key="13">
    <source>
        <dbReference type="ARBA" id="ARBA00022989"/>
    </source>
</evidence>
<organism evidence="22 23">
    <name type="scientific">Desulfuromonas soudanensis</name>
    <dbReference type="NCBI Taxonomy" id="1603606"/>
    <lineage>
        <taxon>Bacteria</taxon>
        <taxon>Pseudomonadati</taxon>
        <taxon>Thermodesulfobacteriota</taxon>
        <taxon>Desulfuromonadia</taxon>
        <taxon>Desulfuromonadales</taxon>
        <taxon>Desulfuromonadaceae</taxon>
        <taxon>Desulfuromonas</taxon>
    </lineage>
</organism>
<keyword evidence="7" id="KW-0328">Glycosyltransferase</keyword>
<evidence type="ECO:0000256" key="16">
    <source>
        <dbReference type="ARBA" id="ARBA00023316"/>
    </source>
</evidence>
<keyword evidence="14" id="KW-0472">Membrane</keyword>
<accession>A0A0M4DL00</accession>
<dbReference type="InterPro" id="IPR023346">
    <property type="entry name" value="Lysozyme-like_dom_sf"/>
</dbReference>
<dbReference type="OrthoDB" id="9766909at2"/>
<dbReference type="AlphaFoldDB" id="A0A0M4DL00"/>
<comment type="subcellular location">
    <subcellularLocation>
        <location evidence="1">Membrane</location>
    </subcellularLocation>
</comment>
<dbReference type="GO" id="GO:0009252">
    <property type="term" value="P:peptidoglycan biosynthetic process"/>
    <property type="evidence" value="ECO:0007669"/>
    <property type="project" value="UniProtKB-UniPathway"/>
</dbReference>
<dbReference type="Gene3D" id="1.10.3810.10">
    <property type="entry name" value="Biosynthetic peptidoglycan transglycosylase-like"/>
    <property type="match status" value="1"/>
</dbReference>
<reference evidence="22 23" key="1">
    <citation type="submission" date="2015-07" db="EMBL/GenBank/DDBJ databases">
        <title>Isolation and Genomic Characterization of a Novel Halophilic Metal-Reducing Deltaproteobacterium from the Deep Subsurface.</title>
        <authorList>
            <person name="Badalamenti J.P."/>
            <person name="Summers Z.M."/>
            <person name="Gralnick J.A."/>
            <person name="Bond D.R."/>
        </authorList>
    </citation>
    <scope>NUCLEOTIDE SEQUENCE [LARGE SCALE GENOMIC DNA]</scope>
    <source>
        <strain evidence="22 23">WTL</strain>
    </source>
</reference>
<dbReference type="GO" id="GO:0006508">
    <property type="term" value="P:proteolysis"/>
    <property type="evidence" value="ECO:0007669"/>
    <property type="project" value="UniProtKB-KW"/>
</dbReference>
<feature type="domain" description="Penicillin-binding protein transpeptidase" evidence="20">
    <location>
        <begin position="434"/>
        <end position="718"/>
    </location>
</feature>
<evidence type="ECO:0000256" key="14">
    <source>
        <dbReference type="ARBA" id="ARBA00023136"/>
    </source>
</evidence>
<dbReference type="InterPro" id="IPR050396">
    <property type="entry name" value="Glycosyltr_51/Transpeptidase"/>
</dbReference>
<protein>
    <recommendedName>
        <fullName evidence="17">peptidoglycan glycosyltransferase</fullName>
        <ecNumber evidence="17">2.4.99.28</ecNumber>
    </recommendedName>
</protein>
<evidence type="ECO:0000313" key="22">
    <source>
        <dbReference type="EMBL" id="ALC18287.1"/>
    </source>
</evidence>
<dbReference type="EMBL" id="CP010802">
    <property type="protein sequence ID" value="ALC18287.1"/>
    <property type="molecule type" value="Genomic_DNA"/>
</dbReference>
<evidence type="ECO:0000256" key="17">
    <source>
        <dbReference type="ARBA" id="ARBA00044770"/>
    </source>
</evidence>
<evidence type="ECO:0000256" key="6">
    <source>
        <dbReference type="ARBA" id="ARBA00022670"/>
    </source>
</evidence>